<evidence type="ECO:0000313" key="1">
    <source>
        <dbReference type="EMBL" id="MBB6546865.1"/>
    </source>
</evidence>
<comment type="caution">
    <text evidence="1">The sequence shown here is derived from an EMBL/GenBank/DDBJ whole genome shotgun (WGS) entry which is preliminary data.</text>
</comment>
<proteinExistence type="predicted"/>
<organism evidence="1 2">
    <name type="scientific">Nonomuraea rubra</name>
    <dbReference type="NCBI Taxonomy" id="46180"/>
    <lineage>
        <taxon>Bacteria</taxon>
        <taxon>Bacillati</taxon>
        <taxon>Actinomycetota</taxon>
        <taxon>Actinomycetes</taxon>
        <taxon>Streptosporangiales</taxon>
        <taxon>Streptosporangiaceae</taxon>
        <taxon>Nonomuraea</taxon>
    </lineage>
</organism>
<name>A0A7X0NNR9_9ACTN</name>
<accession>A0A7X0NNR9</accession>
<dbReference type="RefSeq" id="WP_185101602.1">
    <property type="nucleotide sequence ID" value="NZ_JACHMI010000001.1"/>
</dbReference>
<dbReference type="EMBL" id="JACHMI010000001">
    <property type="protein sequence ID" value="MBB6546865.1"/>
    <property type="molecule type" value="Genomic_DNA"/>
</dbReference>
<sequence length="116" mass="12158">MAMEGGIEVSDFECIDGPWPDDDITALVAPNRIVFNPSLEDDDLRADVLAFAAALCCSLVLSDSAPAGHVAAPGGLVLIGREKLPEPPTGPGRLAGMFARRCGKDTTSATFKIYIP</sequence>
<keyword evidence="2" id="KW-1185">Reference proteome</keyword>
<dbReference type="AlphaFoldDB" id="A0A7X0NNR9"/>
<evidence type="ECO:0000313" key="2">
    <source>
        <dbReference type="Proteomes" id="UP000565579"/>
    </source>
</evidence>
<gene>
    <name evidence="1" type="ORF">HD593_001660</name>
</gene>
<protein>
    <submittedName>
        <fullName evidence="1">Uncharacterized protein</fullName>
    </submittedName>
</protein>
<reference evidence="1 2" key="1">
    <citation type="submission" date="2020-08" db="EMBL/GenBank/DDBJ databases">
        <title>Sequencing the genomes of 1000 actinobacteria strains.</title>
        <authorList>
            <person name="Klenk H.-P."/>
        </authorList>
    </citation>
    <scope>NUCLEOTIDE SEQUENCE [LARGE SCALE GENOMIC DNA]</scope>
    <source>
        <strain evidence="1 2">DSM 43768</strain>
    </source>
</reference>
<dbReference type="Proteomes" id="UP000565579">
    <property type="component" value="Unassembled WGS sequence"/>
</dbReference>